<dbReference type="Pfam" id="PF01872">
    <property type="entry name" value="RibD_C"/>
    <property type="match status" value="1"/>
</dbReference>
<dbReference type="GO" id="GO:0009231">
    <property type="term" value="P:riboflavin biosynthetic process"/>
    <property type="evidence" value="ECO:0007669"/>
    <property type="project" value="InterPro"/>
</dbReference>
<dbReference type="InterPro" id="IPR002734">
    <property type="entry name" value="RibDG_C"/>
</dbReference>
<name>A0A9D1YUA7_9MICO</name>
<comment type="caution">
    <text evidence="2">The sequence shown here is derived from an EMBL/GenBank/DDBJ whole genome shotgun (WGS) entry which is preliminary data.</text>
</comment>
<dbReference type="PANTHER" id="PTHR38011">
    <property type="entry name" value="DIHYDROFOLATE REDUCTASE FAMILY PROTEIN (AFU_ORTHOLOGUE AFUA_8G06820)"/>
    <property type="match status" value="1"/>
</dbReference>
<dbReference type="PANTHER" id="PTHR38011:SF12">
    <property type="entry name" value="BIFUNCTIONAL DEAMINASE-REDUCTASE DOMAIN PROTEIN"/>
    <property type="match status" value="1"/>
</dbReference>
<gene>
    <name evidence="2" type="ORF">H9830_05995</name>
</gene>
<proteinExistence type="predicted"/>
<organism evidence="2 3">
    <name type="scientific">Candidatus Agrococcus pullicola</name>
    <dbReference type="NCBI Taxonomy" id="2838429"/>
    <lineage>
        <taxon>Bacteria</taxon>
        <taxon>Bacillati</taxon>
        <taxon>Actinomycetota</taxon>
        <taxon>Actinomycetes</taxon>
        <taxon>Micrococcales</taxon>
        <taxon>Microbacteriaceae</taxon>
        <taxon>Agrococcus</taxon>
    </lineage>
</organism>
<dbReference type="InterPro" id="IPR024072">
    <property type="entry name" value="DHFR-like_dom_sf"/>
</dbReference>
<evidence type="ECO:0000259" key="1">
    <source>
        <dbReference type="Pfam" id="PF01872"/>
    </source>
</evidence>
<dbReference type="GO" id="GO:0008703">
    <property type="term" value="F:5-amino-6-(5-phosphoribosylamino)uracil reductase activity"/>
    <property type="evidence" value="ECO:0007669"/>
    <property type="project" value="InterPro"/>
</dbReference>
<feature type="domain" description="Bacterial bifunctional deaminase-reductase C-terminal" evidence="1">
    <location>
        <begin position="111"/>
        <end position="253"/>
    </location>
</feature>
<sequence>MRTVFPTKELRDEAVEKYHATEGGKQTFGNLATYVADLAEETSDTPSPDRAARVRVHSFSVSIDGFGVGEGQRLETPFGHAGTRLLEWALPTRTFQEMGFHDEQEASNGVDEAFASRWNTGIGAEIMGRNKFAPKLGPWPNEEWRGWWGDNPPFHTPVIVLTHHPRPPLEMEGGTSFHFLDAGPAEALEKARELAKGRDIRIGGGASTIRQFLQADLIDEMHIVVVPIVLGRGERLWDGLEELEQRFRIESVTSPSGVIHMTFWRRG</sequence>
<dbReference type="SUPFAM" id="SSF53597">
    <property type="entry name" value="Dihydrofolate reductase-like"/>
    <property type="match status" value="1"/>
</dbReference>
<evidence type="ECO:0000313" key="3">
    <source>
        <dbReference type="Proteomes" id="UP000824005"/>
    </source>
</evidence>
<dbReference type="InterPro" id="IPR050765">
    <property type="entry name" value="Riboflavin_Biosynth_HTPR"/>
</dbReference>
<dbReference type="EMBL" id="DXDC01000174">
    <property type="protein sequence ID" value="HIY65813.1"/>
    <property type="molecule type" value="Genomic_DNA"/>
</dbReference>
<reference evidence="2" key="2">
    <citation type="submission" date="2021-04" db="EMBL/GenBank/DDBJ databases">
        <authorList>
            <person name="Gilroy R."/>
        </authorList>
    </citation>
    <scope>NUCLEOTIDE SEQUENCE</scope>
    <source>
        <strain evidence="2">ChiGjej1B1-98</strain>
    </source>
</reference>
<dbReference type="AlphaFoldDB" id="A0A9D1YUA7"/>
<protein>
    <submittedName>
        <fullName evidence="2">Dihydrofolate reductase family protein</fullName>
    </submittedName>
</protein>
<dbReference type="Proteomes" id="UP000824005">
    <property type="component" value="Unassembled WGS sequence"/>
</dbReference>
<evidence type="ECO:0000313" key="2">
    <source>
        <dbReference type="EMBL" id="HIY65813.1"/>
    </source>
</evidence>
<dbReference type="Gene3D" id="3.40.430.10">
    <property type="entry name" value="Dihydrofolate Reductase, subunit A"/>
    <property type="match status" value="1"/>
</dbReference>
<reference evidence="2" key="1">
    <citation type="journal article" date="2021" name="PeerJ">
        <title>Extensive microbial diversity within the chicken gut microbiome revealed by metagenomics and culture.</title>
        <authorList>
            <person name="Gilroy R."/>
            <person name="Ravi A."/>
            <person name="Getino M."/>
            <person name="Pursley I."/>
            <person name="Horton D.L."/>
            <person name="Alikhan N.F."/>
            <person name="Baker D."/>
            <person name="Gharbi K."/>
            <person name="Hall N."/>
            <person name="Watson M."/>
            <person name="Adriaenssens E.M."/>
            <person name="Foster-Nyarko E."/>
            <person name="Jarju S."/>
            <person name="Secka A."/>
            <person name="Antonio M."/>
            <person name="Oren A."/>
            <person name="Chaudhuri R.R."/>
            <person name="La Ragione R."/>
            <person name="Hildebrand F."/>
            <person name="Pallen M.J."/>
        </authorList>
    </citation>
    <scope>NUCLEOTIDE SEQUENCE</scope>
    <source>
        <strain evidence="2">ChiGjej1B1-98</strain>
    </source>
</reference>
<accession>A0A9D1YUA7</accession>